<dbReference type="SFLD" id="SFLDS00005">
    <property type="entry name" value="Isoprenoid_Synthase_Type_I"/>
    <property type="match status" value="1"/>
</dbReference>
<evidence type="ECO:0000313" key="3">
    <source>
        <dbReference type="Proteomes" id="UP001499854"/>
    </source>
</evidence>
<dbReference type="SUPFAM" id="SSF48576">
    <property type="entry name" value="Terpenoid synthases"/>
    <property type="match status" value="1"/>
</dbReference>
<gene>
    <name evidence="2" type="primary">hpnC</name>
    <name evidence="2" type="ORF">GCM10009838_86540</name>
</gene>
<name>A0ABN2TF82_9ACTN</name>
<dbReference type="InterPro" id="IPR044843">
    <property type="entry name" value="Trans_IPPS_bact-type"/>
</dbReference>
<dbReference type="InterPro" id="IPR002060">
    <property type="entry name" value="Squ/phyt_synthse"/>
</dbReference>
<protein>
    <submittedName>
        <fullName evidence="2">Squalene synthase HpnC</fullName>
    </submittedName>
</protein>
<dbReference type="NCBIfam" id="TIGR03464">
    <property type="entry name" value="HpnC"/>
    <property type="match status" value="1"/>
</dbReference>
<keyword evidence="3" id="KW-1185">Reference proteome</keyword>
<dbReference type="InterPro" id="IPR017827">
    <property type="entry name" value="HSQ_synthase_HpnC"/>
</dbReference>
<dbReference type="PANTHER" id="PTHR31480">
    <property type="entry name" value="BIFUNCTIONAL LYCOPENE CYCLASE/PHYTOENE SYNTHASE"/>
    <property type="match status" value="1"/>
</dbReference>
<evidence type="ECO:0000256" key="1">
    <source>
        <dbReference type="SAM" id="MobiDB-lite"/>
    </source>
</evidence>
<proteinExistence type="predicted"/>
<dbReference type="SFLD" id="SFLDG01212">
    <property type="entry name" value="Phytoene_synthase_like"/>
    <property type="match status" value="1"/>
</dbReference>
<sequence>MLMARRSDTRAGGAPRPVTGVDEPAVPPERTVRENFPVALRILPARHRAALGAIYRYARLVDDIGDEAPPADRTRLLDLVDRDIDRIYAGRAPELPALRAVGTVALEHDIPQDPLRKLVRANRQDQEAARYDTWDQLVAYCALSADPVGHLVLHVFDAATPERVELSDRVCTALQVIEHCQDVAEDFAAGRVYLPAEDLRAFGCTDADLGAARTTPTRLRGAVARVADRACALLDSGAPLVGRLEGWARISVAGYLAGGRATLAALRDGAYDVHAAALRPSRARTLAEALTILGGK</sequence>
<dbReference type="InterPro" id="IPR008949">
    <property type="entry name" value="Isoprenoid_synthase_dom_sf"/>
</dbReference>
<dbReference type="SFLD" id="SFLDG01018">
    <property type="entry name" value="Squalene/Phytoene_Synthase_Lik"/>
    <property type="match status" value="1"/>
</dbReference>
<organism evidence="2 3">
    <name type="scientific">Catenulispora subtropica</name>
    <dbReference type="NCBI Taxonomy" id="450798"/>
    <lineage>
        <taxon>Bacteria</taxon>
        <taxon>Bacillati</taxon>
        <taxon>Actinomycetota</taxon>
        <taxon>Actinomycetes</taxon>
        <taxon>Catenulisporales</taxon>
        <taxon>Catenulisporaceae</taxon>
        <taxon>Catenulispora</taxon>
    </lineage>
</organism>
<feature type="region of interest" description="Disordered" evidence="1">
    <location>
        <begin position="1"/>
        <end position="28"/>
    </location>
</feature>
<dbReference type="Gene3D" id="1.10.600.10">
    <property type="entry name" value="Farnesyl Diphosphate Synthase"/>
    <property type="match status" value="1"/>
</dbReference>
<dbReference type="Pfam" id="PF00494">
    <property type="entry name" value="SQS_PSY"/>
    <property type="match status" value="1"/>
</dbReference>
<dbReference type="EMBL" id="BAAAQM010000094">
    <property type="protein sequence ID" value="GAA2006883.1"/>
    <property type="molecule type" value="Genomic_DNA"/>
</dbReference>
<dbReference type="Proteomes" id="UP001499854">
    <property type="component" value="Unassembled WGS sequence"/>
</dbReference>
<accession>A0ABN2TF82</accession>
<comment type="caution">
    <text evidence="2">The sequence shown here is derived from an EMBL/GenBank/DDBJ whole genome shotgun (WGS) entry which is preliminary data.</text>
</comment>
<dbReference type="RefSeq" id="WP_344663065.1">
    <property type="nucleotide sequence ID" value="NZ_BAAAQM010000094.1"/>
</dbReference>
<reference evidence="2 3" key="1">
    <citation type="journal article" date="2019" name="Int. J. Syst. Evol. Microbiol.">
        <title>The Global Catalogue of Microorganisms (GCM) 10K type strain sequencing project: providing services to taxonomists for standard genome sequencing and annotation.</title>
        <authorList>
            <consortium name="The Broad Institute Genomics Platform"/>
            <consortium name="The Broad Institute Genome Sequencing Center for Infectious Disease"/>
            <person name="Wu L."/>
            <person name="Ma J."/>
        </authorList>
    </citation>
    <scope>NUCLEOTIDE SEQUENCE [LARGE SCALE GENOMIC DNA]</scope>
    <source>
        <strain evidence="2 3">JCM 16013</strain>
    </source>
</reference>
<evidence type="ECO:0000313" key="2">
    <source>
        <dbReference type="EMBL" id="GAA2006883.1"/>
    </source>
</evidence>